<dbReference type="PROSITE" id="PS51483">
    <property type="entry name" value="B5"/>
    <property type="match status" value="1"/>
</dbReference>
<evidence type="ECO:0000256" key="7">
    <source>
        <dbReference type="ARBA" id="ARBA00022842"/>
    </source>
</evidence>
<dbReference type="Gene3D" id="3.30.70.380">
    <property type="entry name" value="Ferrodoxin-fold anticodon-binding domain"/>
    <property type="match status" value="1"/>
</dbReference>
<dbReference type="InterPro" id="IPR045060">
    <property type="entry name" value="Phe-tRNA-ligase_IIc_bsu"/>
</dbReference>
<keyword evidence="3 12" id="KW-0436">Ligase</keyword>
<dbReference type="InterPro" id="IPR036690">
    <property type="entry name" value="Fdx_antiC-bd_sf"/>
</dbReference>
<dbReference type="Proteomes" id="UP000644020">
    <property type="component" value="Unassembled WGS sequence"/>
</dbReference>
<dbReference type="InterPro" id="IPR005147">
    <property type="entry name" value="tRNA_synthase_B5-dom"/>
</dbReference>
<dbReference type="Pfam" id="PF17759">
    <property type="entry name" value="tRNA_synthFbeta"/>
    <property type="match status" value="1"/>
</dbReference>
<comment type="caution">
    <text evidence="12">The sequence shown here is derived from an EMBL/GenBank/DDBJ whole genome shotgun (WGS) entry which is preliminary data.</text>
</comment>
<dbReference type="SMART" id="SM00873">
    <property type="entry name" value="B3_4"/>
    <property type="match status" value="1"/>
</dbReference>
<dbReference type="PANTHER" id="PTHR10947">
    <property type="entry name" value="PHENYLALANYL-TRNA SYNTHETASE BETA CHAIN AND LEUCINE-RICH REPEAT-CONTAINING PROTEIN 47"/>
    <property type="match status" value="1"/>
</dbReference>
<dbReference type="Pfam" id="PF03483">
    <property type="entry name" value="B3_4"/>
    <property type="match status" value="1"/>
</dbReference>
<evidence type="ECO:0000313" key="13">
    <source>
        <dbReference type="Proteomes" id="UP000644020"/>
    </source>
</evidence>
<evidence type="ECO:0000256" key="3">
    <source>
        <dbReference type="ARBA" id="ARBA00022598"/>
    </source>
</evidence>
<gene>
    <name evidence="12" type="ORF">GCM10010305_42800</name>
</gene>
<dbReference type="GO" id="GO:0000287">
    <property type="term" value="F:magnesium ion binding"/>
    <property type="evidence" value="ECO:0007669"/>
    <property type="project" value="InterPro"/>
</dbReference>
<dbReference type="EMBL" id="BMUL01000011">
    <property type="protein sequence ID" value="GHA94657.1"/>
    <property type="molecule type" value="Genomic_DNA"/>
</dbReference>
<organism evidence="12 13">
    <name type="scientific">Streptomyces termitum</name>
    <dbReference type="NCBI Taxonomy" id="67368"/>
    <lineage>
        <taxon>Bacteria</taxon>
        <taxon>Bacillati</taxon>
        <taxon>Actinomycetota</taxon>
        <taxon>Actinomycetes</taxon>
        <taxon>Kitasatosporales</taxon>
        <taxon>Streptomycetaceae</taxon>
        <taxon>Streptomyces</taxon>
    </lineage>
</organism>
<dbReference type="GO" id="GO:0006432">
    <property type="term" value="P:phenylalanyl-tRNA aminoacylation"/>
    <property type="evidence" value="ECO:0007669"/>
    <property type="project" value="InterPro"/>
</dbReference>
<keyword evidence="7" id="KW-0460">Magnesium</keyword>
<dbReference type="SUPFAM" id="SSF56037">
    <property type="entry name" value="PheT/TilS domain"/>
    <property type="match status" value="1"/>
</dbReference>
<dbReference type="Gene3D" id="3.30.56.10">
    <property type="match status" value="2"/>
</dbReference>
<evidence type="ECO:0000256" key="2">
    <source>
        <dbReference type="ARBA" id="ARBA00012814"/>
    </source>
</evidence>
<dbReference type="Gene3D" id="3.50.40.10">
    <property type="entry name" value="Phenylalanyl-trna Synthetase, Chain B, domain 3"/>
    <property type="match status" value="1"/>
</dbReference>
<evidence type="ECO:0000256" key="9">
    <source>
        <dbReference type="ARBA" id="ARBA00023146"/>
    </source>
</evidence>
<dbReference type="InterPro" id="IPR045864">
    <property type="entry name" value="aa-tRNA-synth_II/BPL/LPL"/>
</dbReference>
<dbReference type="InterPro" id="IPR005146">
    <property type="entry name" value="B3/B4_tRNA-bd"/>
</dbReference>
<dbReference type="GO" id="GO:0004826">
    <property type="term" value="F:phenylalanine-tRNA ligase activity"/>
    <property type="evidence" value="ECO:0007669"/>
    <property type="project" value="UniProtKB-EC"/>
</dbReference>
<dbReference type="InterPro" id="IPR041616">
    <property type="entry name" value="PheRS_beta_core"/>
</dbReference>
<keyword evidence="8" id="KW-0648">Protein biosynthesis</keyword>
<keyword evidence="13" id="KW-1185">Reference proteome</keyword>
<dbReference type="GO" id="GO:0009328">
    <property type="term" value="C:phenylalanine-tRNA ligase complex"/>
    <property type="evidence" value="ECO:0007669"/>
    <property type="project" value="TreeGrafter"/>
</dbReference>
<dbReference type="SUPFAM" id="SSF54991">
    <property type="entry name" value="Anticodon-binding domain of PheRS"/>
    <property type="match status" value="1"/>
</dbReference>
<keyword evidence="5" id="KW-0547">Nucleotide-binding</keyword>
<dbReference type="Gene3D" id="3.30.930.10">
    <property type="entry name" value="Bira Bifunctional Protein, Domain 2"/>
    <property type="match status" value="1"/>
</dbReference>
<protein>
    <recommendedName>
        <fullName evidence="2">phenylalanine--tRNA ligase</fullName>
        <ecNumber evidence="2">6.1.1.20</ecNumber>
    </recommendedName>
</protein>
<reference evidence="12" key="2">
    <citation type="submission" date="2020-09" db="EMBL/GenBank/DDBJ databases">
        <authorList>
            <person name="Sun Q."/>
            <person name="Ohkuma M."/>
        </authorList>
    </citation>
    <scope>NUCLEOTIDE SEQUENCE</scope>
    <source>
        <strain evidence="12">JCM 4518</strain>
    </source>
</reference>
<dbReference type="GO" id="GO:0005524">
    <property type="term" value="F:ATP binding"/>
    <property type="evidence" value="ECO:0007669"/>
    <property type="project" value="UniProtKB-KW"/>
</dbReference>
<evidence type="ECO:0000256" key="4">
    <source>
        <dbReference type="ARBA" id="ARBA00022723"/>
    </source>
</evidence>
<comment type="cofactor">
    <cofactor evidence="1">
        <name>Mg(2+)</name>
        <dbReference type="ChEBI" id="CHEBI:18420"/>
    </cofactor>
</comment>
<dbReference type="PANTHER" id="PTHR10947:SF0">
    <property type="entry name" value="PHENYLALANINE--TRNA LIGASE BETA SUBUNIT"/>
    <property type="match status" value="1"/>
</dbReference>
<dbReference type="AlphaFoldDB" id="A0A918T678"/>
<reference evidence="12" key="1">
    <citation type="journal article" date="2014" name="Int. J. Syst. Evol. Microbiol.">
        <title>Complete genome sequence of Corynebacterium casei LMG S-19264T (=DSM 44701T), isolated from a smear-ripened cheese.</title>
        <authorList>
            <consortium name="US DOE Joint Genome Institute (JGI-PGF)"/>
            <person name="Walter F."/>
            <person name="Albersmeier A."/>
            <person name="Kalinowski J."/>
            <person name="Ruckert C."/>
        </authorList>
    </citation>
    <scope>NUCLEOTIDE SEQUENCE</scope>
    <source>
        <strain evidence="12">JCM 4518</strain>
    </source>
</reference>
<keyword evidence="6" id="KW-0067">ATP-binding</keyword>
<evidence type="ECO:0000256" key="6">
    <source>
        <dbReference type="ARBA" id="ARBA00022840"/>
    </source>
</evidence>
<dbReference type="InterPro" id="IPR005121">
    <property type="entry name" value="Fdx_antiC-bd"/>
</dbReference>
<dbReference type="GO" id="GO:0003723">
    <property type="term" value="F:RNA binding"/>
    <property type="evidence" value="ECO:0007669"/>
    <property type="project" value="InterPro"/>
</dbReference>
<evidence type="ECO:0000259" key="11">
    <source>
        <dbReference type="PROSITE" id="PS51483"/>
    </source>
</evidence>
<dbReference type="InterPro" id="IPR020825">
    <property type="entry name" value="Phe-tRNA_synthase-like_B3/B4"/>
</dbReference>
<dbReference type="EC" id="6.1.1.20" evidence="2"/>
<name>A0A918T678_9ACTN</name>
<evidence type="ECO:0000313" key="12">
    <source>
        <dbReference type="EMBL" id="GHA94657.1"/>
    </source>
</evidence>
<keyword evidence="4" id="KW-0479">Metal-binding</keyword>
<dbReference type="PROSITE" id="PS51447">
    <property type="entry name" value="FDX_ACB"/>
    <property type="match status" value="1"/>
</dbReference>
<dbReference type="SUPFAM" id="SSF55681">
    <property type="entry name" value="Class II aaRS and biotin synthetases"/>
    <property type="match status" value="1"/>
</dbReference>
<evidence type="ECO:0000256" key="1">
    <source>
        <dbReference type="ARBA" id="ARBA00001946"/>
    </source>
</evidence>
<feature type="domain" description="FDX-ACB" evidence="10">
    <location>
        <begin position="611"/>
        <end position="702"/>
    </location>
</feature>
<proteinExistence type="predicted"/>
<dbReference type="SMART" id="SM00896">
    <property type="entry name" value="FDX-ACB"/>
    <property type="match status" value="1"/>
</dbReference>
<evidence type="ECO:0000256" key="5">
    <source>
        <dbReference type="ARBA" id="ARBA00022741"/>
    </source>
</evidence>
<evidence type="ECO:0000259" key="10">
    <source>
        <dbReference type="PROSITE" id="PS51447"/>
    </source>
</evidence>
<accession>A0A918T678</accession>
<evidence type="ECO:0000256" key="8">
    <source>
        <dbReference type="ARBA" id="ARBA00022917"/>
    </source>
</evidence>
<keyword evidence="9" id="KW-0030">Aminoacyl-tRNA synthetase</keyword>
<dbReference type="SUPFAM" id="SSF46955">
    <property type="entry name" value="Putative DNA-binding domain"/>
    <property type="match status" value="2"/>
</dbReference>
<dbReference type="InterPro" id="IPR009061">
    <property type="entry name" value="DNA-bd_dom_put_sf"/>
</dbReference>
<dbReference type="SMART" id="SM00874">
    <property type="entry name" value="B5"/>
    <property type="match status" value="1"/>
</dbReference>
<sequence>MRVSLPLLRGYRPELPASSRAACEVLEDVGIEVKRHQDTPRGEVLTVELLANRGDHHCYLGLARELGGRFEAPTPLPPLAPLTAADGPAPLVTTDTCLAFGVARVDLADADPARLPEAWAEALELNGEHTGLLAVDAGNVTGRELGQPVHVYDADLLSGPLRVRLSEEGESVVLLDSAEPVALPAGLTVVADDEGVVAVAGVIGARRAAVTETTRALLVESALFDPAAVRRAARALARQTAAATRFERGADPTLVDAGAARTVALLDAWGALAADGPRTWSRTVLPADARLAPREIPLDLDSLDTYYAVDFDPAAVERRLTCLGFAVRKADGTDAADGGRTLLVGVPGHRLWDVFNPECLYEEIGRMWSFDSFPAVLPEAGGGAAPTPRQRARAALEQVLVGYGFFEVITDGFYSRTAHERLGVPAGSPLNRHVELRNAIDRNFSLLKNNALLQALDVADYNQRHSLTLGKYFEFTHLFEAVDADSHRELPLLWGMLWGEETYGSWQRGGQGFDFWYVKGVLEELAHACGTRFEFRRTADDPSPLAELMHPTRSVHLYADGRRVGLCGEVHPSVTANWKLRTDRVLYFEVDWTALLTERAPQSAEQVDELPEHPLLRRDVAFHLPAGLTAGEVRTAMEAVSPLELAWVRVTDLYESGEVRAHTFELAFQNDNTVTADQVNHAMGALTSHVLTTFGERGVYQR</sequence>
<feature type="domain" description="B5" evidence="11">
    <location>
        <begin position="291"/>
        <end position="375"/>
    </location>
</feature>